<dbReference type="OrthoDB" id="1726821at2759"/>
<dbReference type="InterPro" id="IPR009068">
    <property type="entry name" value="uS15_NS1_RNA-bd_sf"/>
</dbReference>
<dbReference type="SMART" id="SM01387">
    <property type="entry name" value="Ribosomal_S15"/>
    <property type="match status" value="1"/>
</dbReference>
<keyword evidence="6" id="KW-1185">Reference proteome</keyword>
<organism evidence="5 6">
    <name type="scientific">Kingdonia uniflora</name>
    <dbReference type="NCBI Taxonomy" id="39325"/>
    <lineage>
        <taxon>Eukaryota</taxon>
        <taxon>Viridiplantae</taxon>
        <taxon>Streptophyta</taxon>
        <taxon>Embryophyta</taxon>
        <taxon>Tracheophyta</taxon>
        <taxon>Spermatophyta</taxon>
        <taxon>Magnoliopsida</taxon>
        <taxon>Ranunculales</taxon>
        <taxon>Circaeasteraceae</taxon>
        <taxon>Kingdonia</taxon>
    </lineage>
</organism>
<dbReference type="PANTHER" id="PTHR11885:SF6">
    <property type="entry name" value="SMALL RIBOSOMAL SUBUNIT PROTEIN US15"/>
    <property type="match status" value="1"/>
</dbReference>
<dbReference type="GO" id="GO:0022627">
    <property type="term" value="C:cytosolic small ribosomal subunit"/>
    <property type="evidence" value="ECO:0007669"/>
    <property type="project" value="TreeGrafter"/>
</dbReference>
<sequence>MGSEEATIKVEKEEETIKCEVEDGCNPEVNKPSDGVRAHGTRRSYNQQHLPALFLKTAPLPSTLGFPMQAPSQQILVLSDHHVHYALLPCSELHTLLSDKQGRMDSKLRGQGFRERSHAKIKIGNKIETIQFFHCYKRGVDHPMVVTIRKHLERNKKDKDSKLRLILVECRIHRLARYYKRTKKLSPHLEILCEEAAQLKEHSKGTIPFGQLVIDEAAQLKECETLIPLQLPGIQNAVLIVYDGVAVENDFLQYFGHCT</sequence>
<proteinExistence type="inferred from homology"/>
<reference evidence="5 6" key="1">
    <citation type="journal article" date="2020" name="IScience">
        <title>Genome Sequencing of the Endangered Kingdonia uniflora (Circaeasteraceae, Ranunculales) Reveals Potential Mechanisms of Evolutionary Specialization.</title>
        <authorList>
            <person name="Sun Y."/>
            <person name="Deng T."/>
            <person name="Zhang A."/>
            <person name="Moore M.J."/>
            <person name="Landis J.B."/>
            <person name="Lin N."/>
            <person name="Zhang H."/>
            <person name="Zhang X."/>
            <person name="Huang J."/>
            <person name="Zhang X."/>
            <person name="Sun H."/>
            <person name="Wang H."/>
        </authorList>
    </citation>
    <scope>NUCLEOTIDE SEQUENCE [LARGE SCALE GENOMIC DNA]</scope>
    <source>
        <strain evidence="5">TB1705</strain>
        <tissue evidence="5">Leaf</tissue>
    </source>
</reference>
<evidence type="ECO:0000256" key="3">
    <source>
        <dbReference type="ARBA" id="ARBA00023274"/>
    </source>
</evidence>
<dbReference type="CDD" id="cd00353">
    <property type="entry name" value="Ribosomal_S15p_S13e"/>
    <property type="match status" value="1"/>
</dbReference>
<name>A0A7J7LUW6_9MAGN</name>
<dbReference type="GO" id="GO:0006412">
    <property type="term" value="P:translation"/>
    <property type="evidence" value="ECO:0007669"/>
    <property type="project" value="InterPro"/>
</dbReference>
<evidence type="ECO:0000256" key="2">
    <source>
        <dbReference type="ARBA" id="ARBA00022980"/>
    </source>
</evidence>
<dbReference type="Pfam" id="PF00312">
    <property type="entry name" value="Ribosomal_S15"/>
    <property type="match status" value="1"/>
</dbReference>
<protein>
    <submittedName>
        <fullName evidence="5">Uncharacterized protein</fullName>
    </submittedName>
</protein>
<dbReference type="Proteomes" id="UP000541444">
    <property type="component" value="Unassembled WGS sequence"/>
</dbReference>
<dbReference type="GO" id="GO:0003735">
    <property type="term" value="F:structural constituent of ribosome"/>
    <property type="evidence" value="ECO:0007669"/>
    <property type="project" value="InterPro"/>
</dbReference>
<dbReference type="EMBL" id="JACGCM010001990">
    <property type="protein sequence ID" value="KAF6146348.1"/>
    <property type="molecule type" value="Genomic_DNA"/>
</dbReference>
<keyword evidence="3 4" id="KW-0687">Ribonucleoprotein</keyword>
<gene>
    <name evidence="5" type="ORF">GIB67_020442</name>
</gene>
<comment type="similarity">
    <text evidence="1 4">Belongs to the universal ribosomal protein uS15 family.</text>
</comment>
<dbReference type="Gene3D" id="1.10.287.10">
    <property type="entry name" value="S15/NS1, RNA-binding"/>
    <property type="match status" value="1"/>
</dbReference>
<evidence type="ECO:0000256" key="4">
    <source>
        <dbReference type="RuleBase" id="RU003919"/>
    </source>
</evidence>
<evidence type="ECO:0000313" key="6">
    <source>
        <dbReference type="Proteomes" id="UP000541444"/>
    </source>
</evidence>
<dbReference type="GO" id="GO:0070181">
    <property type="term" value="F:small ribosomal subunit rRNA binding"/>
    <property type="evidence" value="ECO:0007669"/>
    <property type="project" value="TreeGrafter"/>
</dbReference>
<dbReference type="AlphaFoldDB" id="A0A7J7LUW6"/>
<evidence type="ECO:0000256" key="1">
    <source>
        <dbReference type="ARBA" id="ARBA00008434"/>
    </source>
</evidence>
<dbReference type="PROSITE" id="PS00362">
    <property type="entry name" value="RIBOSOMAL_S15"/>
    <property type="match status" value="1"/>
</dbReference>
<keyword evidence="2 4" id="KW-0689">Ribosomal protein</keyword>
<dbReference type="GO" id="GO:0005730">
    <property type="term" value="C:nucleolus"/>
    <property type="evidence" value="ECO:0007669"/>
    <property type="project" value="TreeGrafter"/>
</dbReference>
<dbReference type="SUPFAM" id="SSF47060">
    <property type="entry name" value="S15/NS1 RNA-binding domain"/>
    <property type="match status" value="1"/>
</dbReference>
<comment type="caution">
    <text evidence="5">The sequence shown here is derived from an EMBL/GenBank/DDBJ whole genome shotgun (WGS) entry which is preliminary data.</text>
</comment>
<dbReference type="PANTHER" id="PTHR11885">
    <property type="entry name" value="RIBOSOMAL PROTEIN S15P/S13E"/>
    <property type="match status" value="1"/>
</dbReference>
<accession>A0A7J7LUW6</accession>
<evidence type="ECO:0000313" key="5">
    <source>
        <dbReference type="EMBL" id="KAF6146348.1"/>
    </source>
</evidence>
<dbReference type="InterPro" id="IPR023029">
    <property type="entry name" value="Ribosomal_uS15_arc_euk"/>
</dbReference>
<dbReference type="InterPro" id="IPR000589">
    <property type="entry name" value="Ribosomal_uS15"/>
</dbReference>